<accession>W1IQ12</accession>
<sequence>MKQGSHFDYLVLGIGNTHFISKITGFYLSLSNQGEKHTNKKSIKRMHYELLFNLSY</sequence>
<dbReference type="Proteomes" id="UP000019197">
    <property type="component" value="Unassembled WGS sequence"/>
</dbReference>
<gene>
    <name evidence="1" type="ORF">XCR1_1280017</name>
</gene>
<proteinExistence type="predicted"/>
<dbReference type="AlphaFoldDB" id="W1IQ12"/>
<organism evidence="1 2">
    <name type="scientific">Xenorhabdus cabanillasii JM26</name>
    <dbReference type="NCBI Taxonomy" id="1427517"/>
    <lineage>
        <taxon>Bacteria</taxon>
        <taxon>Pseudomonadati</taxon>
        <taxon>Pseudomonadota</taxon>
        <taxon>Gammaproteobacteria</taxon>
        <taxon>Enterobacterales</taxon>
        <taxon>Morganellaceae</taxon>
        <taxon>Xenorhabdus</taxon>
    </lineage>
</organism>
<dbReference type="EMBL" id="CBXE010000033">
    <property type="protein sequence ID" value="CDL79898.1"/>
    <property type="molecule type" value="Genomic_DNA"/>
</dbReference>
<reference evidence="1 2" key="1">
    <citation type="submission" date="2013-11" db="EMBL/GenBank/DDBJ databases">
        <title>Draft genome sequence and annotation of the entomopathogenic bacterium, Xenorhabdus cabanillasi strain JM26.</title>
        <authorList>
            <person name="Gualtieri M."/>
            <person name="Ogier J.C."/>
            <person name="Pages S."/>
            <person name="Givaudan A."/>
            <person name="Gaudriault S."/>
        </authorList>
    </citation>
    <scope>NUCLEOTIDE SEQUENCE [LARGE SCALE GENOMIC DNA]</scope>
    <source>
        <strain evidence="1 2">JM26</strain>
    </source>
</reference>
<name>W1IQ12_9GAMM</name>
<comment type="caution">
    <text evidence="1">The sequence shown here is derived from an EMBL/GenBank/DDBJ whole genome shotgun (WGS) entry which is preliminary data.</text>
</comment>
<protein>
    <submittedName>
        <fullName evidence="1">Uncharacterized protein</fullName>
    </submittedName>
</protein>
<evidence type="ECO:0000313" key="1">
    <source>
        <dbReference type="EMBL" id="CDL79898.1"/>
    </source>
</evidence>
<evidence type="ECO:0000313" key="2">
    <source>
        <dbReference type="Proteomes" id="UP000019197"/>
    </source>
</evidence>